<feature type="region of interest" description="Disordered" evidence="1">
    <location>
        <begin position="1"/>
        <end position="63"/>
    </location>
</feature>
<proteinExistence type="predicted"/>
<protein>
    <submittedName>
        <fullName evidence="2">OLC1v1024551C1</fullName>
    </submittedName>
</protein>
<feature type="compositionally biased region" description="Basic residues" evidence="1">
    <location>
        <begin position="21"/>
        <end position="31"/>
    </location>
</feature>
<dbReference type="Proteomes" id="UP001161247">
    <property type="component" value="Chromosome 1"/>
</dbReference>
<reference evidence="2" key="1">
    <citation type="submission" date="2023-03" db="EMBL/GenBank/DDBJ databases">
        <authorList>
            <person name="Julca I."/>
        </authorList>
    </citation>
    <scope>NUCLEOTIDE SEQUENCE</scope>
</reference>
<dbReference type="EMBL" id="OX459118">
    <property type="protein sequence ID" value="CAI9089900.1"/>
    <property type="molecule type" value="Genomic_DNA"/>
</dbReference>
<organism evidence="2 3">
    <name type="scientific">Oldenlandia corymbosa var. corymbosa</name>
    <dbReference type="NCBI Taxonomy" id="529605"/>
    <lineage>
        <taxon>Eukaryota</taxon>
        <taxon>Viridiplantae</taxon>
        <taxon>Streptophyta</taxon>
        <taxon>Embryophyta</taxon>
        <taxon>Tracheophyta</taxon>
        <taxon>Spermatophyta</taxon>
        <taxon>Magnoliopsida</taxon>
        <taxon>eudicotyledons</taxon>
        <taxon>Gunneridae</taxon>
        <taxon>Pentapetalae</taxon>
        <taxon>asterids</taxon>
        <taxon>lamiids</taxon>
        <taxon>Gentianales</taxon>
        <taxon>Rubiaceae</taxon>
        <taxon>Rubioideae</taxon>
        <taxon>Spermacoceae</taxon>
        <taxon>Hedyotis-Oldenlandia complex</taxon>
        <taxon>Oldenlandia</taxon>
    </lineage>
</organism>
<evidence type="ECO:0000313" key="2">
    <source>
        <dbReference type="EMBL" id="CAI9089900.1"/>
    </source>
</evidence>
<accession>A0AAV1C332</accession>
<evidence type="ECO:0000313" key="3">
    <source>
        <dbReference type="Proteomes" id="UP001161247"/>
    </source>
</evidence>
<dbReference type="AlphaFoldDB" id="A0AAV1C332"/>
<evidence type="ECO:0000256" key="1">
    <source>
        <dbReference type="SAM" id="MobiDB-lite"/>
    </source>
</evidence>
<feature type="compositionally biased region" description="Polar residues" evidence="1">
    <location>
        <begin position="32"/>
        <end position="62"/>
    </location>
</feature>
<sequence length="126" mass="14403">MTRRHQRSEPVFDPEIEATIRRARAARRRQNRVQQDNQEGSSEMANQGGNPENNRNPCGQSDQIKKDLEALVARGMTSVTAEIINEFLAKFDDLQKKYISNSDIRKNLPIYEANLAKSQERVQTCA</sequence>
<name>A0AAV1C332_OLDCO</name>
<gene>
    <name evidence="2" type="ORF">OLC1_LOCUS2160</name>
</gene>
<keyword evidence="3" id="KW-1185">Reference proteome</keyword>